<name>A0A9D4U739_ADICA</name>
<accession>A0A9D4U739</accession>
<keyword evidence="4" id="KW-0175">Coiled coil</keyword>
<gene>
    <name evidence="6" type="ORF">GOP47_0022879</name>
</gene>
<dbReference type="InterPro" id="IPR011990">
    <property type="entry name" value="TPR-like_helical_dom_sf"/>
</dbReference>
<feature type="domain" description="Smr" evidence="5">
    <location>
        <begin position="334"/>
        <end position="405"/>
    </location>
</feature>
<evidence type="ECO:0000313" key="7">
    <source>
        <dbReference type="Proteomes" id="UP000886520"/>
    </source>
</evidence>
<dbReference type="PANTHER" id="PTHR47447:SF15">
    <property type="entry name" value="OS02G0120000 PROTEIN"/>
    <property type="match status" value="1"/>
</dbReference>
<dbReference type="InterPro" id="IPR002885">
    <property type="entry name" value="PPR_rpt"/>
</dbReference>
<feature type="repeat" description="PPR" evidence="3">
    <location>
        <begin position="162"/>
        <end position="196"/>
    </location>
</feature>
<keyword evidence="7" id="KW-1185">Reference proteome</keyword>
<dbReference type="SUPFAM" id="SSF160443">
    <property type="entry name" value="SMR domain-like"/>
    <property type="match status" value="1"/>
</dbReference>
<evidence type="ECO:0000256" key="4">
    <source>
        <dbReference type="SAM" id="Coils"/>
    </source>
</evidence>
<dbReference type="PROSITE" id="PS50828">
    <property type="entry name" value="SMR"/>
    <property type="match status" value="1"/>
</dbReference>
<reference evidence="6" key="1">
    <citation type="submission" date="2021-01" db="EMBL/GenBank/DDBJ databases">
        <title>Adiantum capillus-veneris genome.</title>
        <authorList>
            <person name="Fang Y."/>
            <person name="Liao Q."/>
        </authorList>
    </citation>
    <scope>NUCLEOTIDE SEQUENCE</scope>
    <source>
        <strain evidence="6">H3</strain>
        <tissue evidence="6">Leaf</tissue>
    </source>
</reference>
<comment type="similarity">
    <text evidence="1">Belongs to the PPR family. P subfamily.</text>
</comment>
<dbReference type="NCBIfam" id="TIGR00756">
    <property type="entry name" value="PPR"/>
    <property type="match status" value="1"/>
</dbReference>
<comment type="caution">
    <text evidence="6">The sequence shown here is derived from an EMBL/GenBank/DDBJ whole genome shotgun (WGS) entry which is preliminary data.</text>
</comment>
<feature type="repeat" description="PPR" evidence="3">
    <location>
        <begin position="232"/>
        <end position="266"/>
    </location>
</feature>
<proteinExistence type="inferred from homology"/>
<evidence type="ECO:0000256" key="2">
    <source>
        <dbReference type="ARBA" id="ARBA00022737"/>
    </source>
</evidence>
<keyword evidence="2" id="KW-0677">Repeat</keyword>
<dbReference type="PANTHER" id="PTHR47447">
    <property type="entry name" value="OS03G0856100 PROTEIN"/>
    <property type="match status" value="1"/>
</dbReference>
<evidence type="ECO:0000259" key="5">
    <source>
        <dbReference type="PROSITE" id="PS50828"/>
    </source>
</evidence>
<dbReference type="OrthoDB" id="1931748at2759"/>
<sequence length="480" mass="53500">MALKLLPAQCCVGRVSYGTPSEGPSKAAGRLILQLRHSGTSLSTTLRRSVRHLPRPTLLATLRHLLHQHDWQLALPIYLSLLDIPWFNWNAELHAEIVALLTASEQVEQVQSLLEGLEEKLDLKQHMHFNRNLLQQYARFGLKDEMLVSYGVLQALTPPHAKGHSLSALLHAYASMDLPQESLAILKDMQQQGLKPSLKDFKVILFSLGKCGMFSDMEAFACEMEKLKLLNDPVIFNMIITTYATAENYDKVNEWLLKLLETGLKPSARSLNAVAKACRVLTEVASSKKFVKKDALLEYLKSQGAKNGELEVLKALLEHCLVDEVVAWDSNWELDVHSASIGSAYVMLCCWLEDVVRRLKVKGTFPSEVGIITGWGKHSETRGTSLIKLTIRDLLESVDGPFRNFFIPGSWLARRIMDELRLFVWEGLEASILKAPQEAAGGVEGLLASCEVEVPTPHGSSRLGVSSLLMVRGTFLEELL</sequence>
<evidence type="ECO:0000256" key="1">
    <source>
        <dbReference type="ARBA" id="ARBA00007626"/>
    </source>
</evidence>
<evidence type="ECO:0000313" key="6">
    <source>
        <dbReference type="EMBL" id="KAI5062340.1"/>
    </source>
</evidence>
<dbReference type="InterPro" id="IPR002625">
    <property type="entry name" value="Smr_dom"/>
</dbReference>
<dbReference type="SMART" id="SM00463">
    <property type="entry name" value="SMR"/>
    <property type="match status" value="1"/>
</dbReference>
<dbReference type="AlphaFoldDB" id="A0A9D4U739"/>
<feature type="coiled-coil region" evidence="4">
    <location>
        <begin position="100"/>
        <end position="127"/>
    </location>
</feature>
<dbReference type="Pfam" id="PF01535">
    <property type="entry name" value="PPR"/>
    <property type="match status" value="1"/>
</dbReference>
<dbReference type="EMBL" id="JABFUD020000022">
    <property type="protein sequence ID" value="KAI5062340.1"/>
    <property type="molecule type" value="Genomic_DNA"/>
</dbReference>
<protein>
    <recommendedName>
        <fullName evidence="5">Smr domain-containing protein</fullName>
    </recommendedName>
</protein>
<dbReference type="PROSITE" id="PS51375">
    <property type="entry name" value="PPR"/>
    <property type="match status" value="2"/>
</dbReference>
<organism evidence="6 7">
    <name type="scientific">Adiantum capillus-veneris</name>
    <name type="common">Maidenhair fern</name>
    <dbReference type="NCBI Taxonomy" id="13818"/>
    <lineage>
        <taxon>Eukaryota</taxon>
        <taxon>Viridiplantae</taxon>
        <taxon>Streptophyta</taxon>
        <taxon>Embryophyta</taxon>
        <taxon>Tracheophyta</taxon>
        <taxon>Polypodiopsida</taxon>
        <taxon>Polypodiidae</taxon>
        <taxon>Polypodiales</taxon>
        <taxon>Pteridineae</taxon>
        <taxon>Pteridaceae</taxon>
        <taxon>Vittarioideae</taxon>
        <taxon>Adiantum</taxon>
    </lineage>
</organism>
<evidence type="ECO:0000256" key="3">
    <source>
        <dbReference type="PROSITE-ProRule" id="PRU00708"/>
    </source>
</evidence>
<dbReference type="InterPro" id="IPR036063">
    <property type="entry name" value="Smr_dom_sf"/>
</dbReference>
<dbReference type="Gene3D" id="1.25.40.10">
    <property type="entry name" value="Tetratricopeptide repeat domain"/>
    <property type="match status" value="1"/>
</dbReference>
<dbReference type="Proteomes" id="UP000886520">
    <property type="component" value="Chromosome 22"/>
</dbReference>
<dbReference type="Gene3D" id="3.30.1370.110">
    <property type="match status" value="1"/>
</dbReference>